<proteinExistence type="predicted"/>
<feature type="region of interest" description="Disordered" evidence="1">
    <location>
        <begin position="41"/>
        <end position="65"/>
    </location>
</feature>
<sequence length="65" mass="7407">MRMIVAYFLESAMQIPRKDFTLREWLSLLWLTPSGVMCELEEEPGNSTSSGSDRTKCEESTFLTG</sequence>
<dbReference type="EMBL" id="JASBNA010000009">
    <property type="protein sequence ID" value="KAK7688815.1"/>
    <property type="molecule type" value="Genomic_DNA"/>
</dbReference>
<name>A0AAW0G5S3_9APHY</name>
<dbReference type="AlphaFoldDB" id="A0AAW0G5S3"/>
<keyword evidence="3" id="KW-1185">Reference proteome</keyword>
<reference evidence="2 3" key="1">
    <citation type="submission" date="2022-09" db="EMBL/GenBank/DDBJ databases">
        <authorList>
            <person name="Palmer J.M."/>
        </authorList>
    </citation>
    <scope>NUCLEOTIDE SEQUENCE [LARGE SCALE GENOMIC DNA]</scope>
    <source>
        <strain evidence="2 3">DSM 7382</strain>
    </source>
</reference>
<organism evidence="2 3">
    <name type="scientific">Cerrena zonata</name>
    <dbReference type="NCBI Taxonomy" id="2478898"/>
    <lineage>
        <taxon>Eukaryota</taxon>
        <taxon>Fungi</taxon>
        <taxon>Dikarya</taxon>
        <taxon>Basidiomycota</taxon>
        <taxon>Agaricomycotina</taxon>
        <taxon>Agaricomycetes</taxon>
        <taxon>Polyporales</taxon>
        <taxon>Cerrenaceae</taxon>
        <taxon>Cerrena</taxon>
    </lineage>
</organism>
<dbReference type="Proteomes" id="UP001385951">
    <property type="component" value="Unassembled WGS sequence"/>
</dbReference>
<protein>
    <submittedName>
        <fullName evidence="2">Uncharacterized protein</fullName>
    </submittedName>
</protein>
<accession>A0AAW0G5S3</accession>
<gene>
    <name evidence="2" type="ORF">QCA50_007504</name>
</gene>
<evidence type="ECO:0000313" key="2">
    <source>
        <dbReference type="EMBL" id="KAK7688815.1"/>
    </source>
</evidence>
<evidence type="ECO:0000313" key="3">
    <source>
        <dbReference type="Proteomes" id="UP001385951"/>
    </source>
</evidence>
<comment type="caution">
    <text evidence="2">The sequence shown here is derived from an EMBL/GenBank/DDBJ whole genome shotgun (WGS) entry which is preliminary data.</text>
</comment>
<evidence type="ECO:0000256" key="1">
    <source>
        <dbReference type="SAM" id="MobiDB-lite"/>
    </source>
</evidence>